<dbReference type="AlphaFoldDB" id="A0A1H0SQ00"/>
<evidence type="ECO:0000259" key="2">
    <source>
        <dbReference type="Pfam" id="PF02754"/>
    </source>
</evidence>
<evidence type="ECO:0000313" key="3">
    <source>
        <dbReference type="EMBL" id="SDP43852.1"/>
    </source>
</evidence>
<dbReference type="OrthoDB" id="9777685at2"/>
<dbReference type="Gene3D" id="1.20.1050.140">
    <property type="match status" value="1"/>
</dbReference>
<reference evidence="3 4" key="1">
    <citation type="submission" date="2016-10" db="EMBL/GenBank/DDBJ databases">
        <authorList>
            <person name="de Groot N.N."/>
        </authorList>
    </citation>
    <scope>NUCLEOTIDE SEQUENCE [LARGE SCALE GENOMIC DNA]</scope>
    <source>
        <strain evidence="3 4">DSM 12130</strain>
    </source>
</reference>
<name>A0A1H0SQ00_9BACT</name>
<dbReference type="RefSeq" id="WP_092223816.1">
    <property type="nucleotide sequence ID" value="NZ_FNJI01000020.1"/>
</dbReference>
<gene>
    <name evidence="3" type="ORF">SAMN05660330_02768</name>
</gene>
<dbReference type="PANTHER" id="PTHR42947">
    <property type="entry name" value="COB--COM HETERODISULFIDE REDUCTASE SUBUNIT B 1"/>
    <property type="match status" value="1"/>
</dbReference>
<sequence>MSIRISYYPGCSGKGTSSEYETSTTGVCQALDVDLVEIPDWSCCGSTPAHTVNHVLSSALSARNLTLAEQEGFDTVTTPCPSCLSNLKIAEHKMRKESFREAVNELLDQPYGGGVDTKSVLQVLVENVGLDKVRERVKTPLEGLKVACYYGCIMNRPPEVMDFDDHEHPMAMDNLMEAIGAEVIPFPLKVECCGASFGIPQQNIVTTLSGKLLEVAKGLGVDALVTACPLCQMNLDLRQGQINAAQGTQHSLPIFYFTQLMAKAFDLSDAVQGMKRLIVNPQKALAKIGQADKEIA</sequence>
<keyword evidence="4" id="KW-1185">Reference proteome</keyword>
<dbReference type="EMBL" id="FNJI01000020">
    <property type="protein sequence ID" value="SDP43852.1"/>
    <property type="molecule type" value="Genomic_DNA"/>
</dbReference>
<proteinExistence type="predicted"/>
<dbReference type="InterPro" id="IPR004017">
    <property type="entry name" value="Cys_rich_dom"/>
</dbReference>
<dbReference type="Proteomes" id="UP000199073">
    <property type="component" value="Unassembled WGS sequence"/>
</dbReference>
<dbReference type="GO" id="GO:0016491">
    <property type="term" value="F:oxidoreductase activity"/>
    <property type="evidence" value="ECO:0007669"/>
    <property type="project" value="UniProtKB-KW"/>
</dbReference>
<protein>
    <submittedName>
        <fullName evidence="3">Heterodisulfide reductase subunit B</fullName>
    </submittedName>
</protein>
<keyword evidence="1" id="KW-0560">Oxidoreductase</keyword>
<organism evidence="3 4">
    <name type="scientific">Desulforhopalus singaporensis</name>
    <dbReference type="NCBI Taxonomy" id="91360"/>
    <lineage>
        <taxon>Bacteria</taxon>
        <taxon>Pseudomonadati</taxon>
        <taxon>Thermodesulfobacteriota</taxon>
        <taxon>Desulfobulbia</taxon>
        <taxon>Desulfobulbales</taxon>
        <taxon>Desulfocapsaceae</taxon>
        <taxon>Desulforhopalus</taxon>
    </lineage>
</organism>
<dbReference type="STRING" id="91360.SAMN05660330_02768"/>
<feature type="domain" description="Cysteine-rich" evidence="2">
    <location>
        <begin position="146"/>
        <end position="236"/>
    </location>
</feature>
<dbReference type="Pfam" id="PF02754">
    <property type="entry name" value="CCG"/>
    <property type="match status" value="2"/>
</dbReference>
<dbReference type="PANTHER" id="PTHR42947:SF1">
    <property type="entry name" value="COB--COM HETERODISULFIDE REDUCTASE SUBUNIT B 1"/>
    <property type="match status" value="1"/>
</dbReference>
<feature type="domain" description="Cysteine-rich" evidence="2">
    <location>
        <begin position="6"/>
        <end position="88"/>
    </location>
</feature>
<dbReference type="InterPro" id="IPR051278">
    <property type="entry name" value="HdrB/HdrD_reductase"/>
</dbReference>
<evidence type="ECO:0000256" key="1">
    <source>
        <dbReference type="ARBA" id="ARBA00023002"/>
    </source>
</evidence>
<accession>A0A1H0SQ00</accession>
<evidence type="ECO:0000313" key="4">
    <source>
        <dbReference type="Proteomes" id="UP000199073"/>
    </source>
</evidence>